<gene>
    <name evidence="6" type="ORF">B5766_00950</name>
</gene>
<evidence type="ECO:0000256" key="3">
    <source>
        <dbReference type="ARBA" id="ARBA00023163"/>
    </source>
</evidence>
<dbReference type="EMBL" id="NAEP01000015">
    <property type="protein sequence ID" value="PDQ36422.1"/>
    <property type="molecule type" value="Genomic_DNA"/>
</dbReference>
<evidence type="ECO:0000256" key="1">
    <source>
        <dbReference type="ARBA" id="ARBA00023015"/>
    </source>
</evidence>
<dbReference type="InterPro" id="IPR046335">
    <property type="entry name" value="LacI/GalR-like_sensor"/>
</dbReference>
<dbReference type="GO" id="GO:0003700">
    <property type="term" value="F:DNA-binding transcription factor activity"/>
    <property type="evidence" value="ECO:0007669"/>
    <property type="project" value="TreeGrafter"/>
</dbReference>
<evidence type="ECO:0000256" key="2">
    <source>
        <dbReference type="ARBA" id="ARBA00023125"/>
    </source>
</evidence>
<dbReference type="SUPFAM" id="SSF47413">
    <property type="entry name" value="lambda repressor-like DNA-binding domains"/>
    <property type="match status" value="1"/>
</dbReference>
<evidence type="ECO:0000259" key="5">
    <source>
        <dbReference type="PROSITE" id="PS50932"/>
    </source>
</evidence>
<dbReference type="GO" id="GO:0000976">
    <property type="term" value="F:transcription cis-regulatory region binding"/>
    <property type="evidence" value="ECO:0007669"/>
    <property type="project" value="TreeGrafter"/>
</dbReference>
<dbReference type="PROSITE" id="PS50932">
    <property type="entry name" value="HTH_LACI_2"/>
    <property type="match status" value="1"/>
</dbReference>
<sequence length="346" mass="35909">MPRKPTIVEVAARAGVSVASVSRVISGIPTRPATEARVRAASAELGYRPDATGRALKLGPTLQVAFAIDDIGNPVYTEMFQGVEAGLAGSDARLLVASTGHNPSDLVSFVKSLSRGAADALIISPLQSSPELVAALLAAPVPVVVVGDLGDGVPLDTVRTDSQGGVVIAHRFLVTAGYTRIAFVNGPTDTAPGRARFAGILKARDEAGVHGPTIDAGAFTVDAGEAAWAQLEELTGVAQPDAVLAANDLLALGIMRGARNAGRVVPDDLGVVGMDDIHFARISSPSLTSVSLGARVRGQLAAELLRERLERPARPPREELVRPSLVLRESTAHPRSGHKLPENTRG</sequence>
<evidence type="ECO:0000313" key="7">
    <source>
        <dbReference type="Proteomes" id="UP000219994"/>
    </source>
</evidence>
<feature type="region of interest" description="Disordered" evidence="4">
    <location>
        <begin position="311"/>
        <end position="346"/>
    </location>
</feature>
<dbReference type="Gene3D" id="3.40.50.2300">
    <property type="match status" value="2"/>
</dbReference>
<dbReference type="Gene3D" id="1.10.260.40">
    <property type="entry name" value="lambda repressor-like DNA-binding domains"/>
    <property type="match status" value="1"/>
</dbReference>
<keyword evidence="1" id="KW-0805">Transcription regulation</keyword>
<comment type="caution">
    <text evidence="6">The sequence shown here is derived from an EMBL/GenBank/DDBJ whole genome shotgun (WGS) entry which is preliminary data.</text>
</comment>
<proteinExistence type="predicted"/>
<dbReference type="CDD" id="cd06267">
    <property type="entry name" value="PBP1_LacI_sugar_binding-like"/>
    <property type="match status" value="1"/>
</dbReference>
<evidence type="ECO:0000256" key="4">
    <source>
        <dbReference type="SAM" id="MobiDB-lite"/>
    </source>
</evidence>
<name>A0A2A6FU82_9MICO</name>
<protein>
    <recommendedName>
        <fullName evidence="5">HTH lacI-type domain-containing protein</fullName>
    </recommendedName>
</protein>
<dbReference type="InterPro" id="IPR000843">
    <property type="entry name" value="HTH_LacI"/>
</dbReference>
<accession>A0A2A6FU82</accession>
<dbReference type="Proteomes" id="UP000219994">
    <property type="component" value="Unassembled WGS sequence"/>
</dbReference>
<dbReference type="CDD" id="cd01392">
    <property type="entry name" value="HTH_LacI"/>
    <property type="match status" value="1"/>
</dbReference>
<feature type="compositionally biased region" description="Basic and acidic residues" evidence="4">
    <location>
        <begin position="311"/>
        <end position="321"/>
    </location>
</feature>
<organism evidence="6 7">
    <name type="scientific">Candidatus Lumbricidiphila eiseniae</name>
    <dbReference type="NCBI Taxonomy" id="1969409"/>
    <lineage>
        <taxon>Bacteria</taxon>
        <taxon>Bacillati</taxon>
        <taxon>Actinomycetota</taxon>
        <taxon>Actinomycetes</taxon>
        <taxon>Micrococcales</taxon>
        <taxon>Microbacteriaceae</taxon>
        <taxon>Candidatus Lumbricidiphila</taxon>
    </lineage>
</organism>
<keyword evidence="3" id="KW-0804">Transcription</keyword>
<dbReference type="SUPFAM" id="SSF53822">
    <property type="entry name" value="Periplasmic binding protein-like I"/>
    <property type="match status" value="1"/>
</dbReference>
<feature type="domain" description="HTH lacI-type" evidence="5">
    <location>
        <begin position="5"/>
        <end position="58"/>
    </location>
</feature>
<dbReference type="InterPro" id="IPR010982">
    <property type="entry name" value="Lambda_DNA-bd_dom_sf"/>
</dbReference>
<dbReference type="PANTHER" id="PTHR30146">
    <property type="entry name" value="LACI-RELATED TRANSCRIPTIONAL REPRESSOR"/>
    <property type="match status" value="1"/>
</dbReference>
<dbReference type="PROSITE" id="PS00356">
    <property type="entry name" value="HTH_LACI_1"/>
    <property type="match status" value="1"/>
</dbReference>
<dbReference type="Pfam" id="PF00356">
    <property type="entry name" value="LacI"/>
    <property type="match status" value="1"/>
</dbReference>
<evidence type="ECO:0000313" key="6">
    <source>
        <dbReference type="EMBL" id="PDQ36422.1"/>
    </source>
</evidence>
<dbReference type="Pfam" id="PF13377">
    <property type="entry name" value="Peripla_BP_3"/>
    <property type="match status" value="1"/>
</dbReference>
<dbReference type="InterPro" id="IPR028082">
    <property type="entry name" value="Peripla_BP_I"/>
</dbReference>
<keyword evidence="2" id="KW-0238">DNA-binding</keyword>
<dbReference type="AlphaFoldDB" id="A0A2A6FU82"/>
<reference evidence="7" key="1">
    <citation type="submission" date="2017-03" db="EMBL/GenBank/DDBJ databases">
        <authorList>
            <person name="Lund M.B."/>
        </authorList>
    </citation>
    <scope>NUCLEOTIDE SEQUENCE [LARGE SCALE GENOMIC DNA]</scope>
</reference>
<dbReference type="PANTHER" id="PTHR30146:SF109">
    <property type="entry name" value="HTH-TYPE TRANSCRIPTIONAL REGULATOR GALS"/>
    <property type="match status" value="1"/>
</dbReference>
<dbReference type="SMART" id="SM00354">
    <property type="entry name" value="HTH_LACI"/>
    <property type="match status" value="1"/>
</dbReference>